<keyword evidence="4 8" id="KW-0732">Signal</keyword>
<proteinExistence type="inferred from homology"/>
<keyword evidence="11" id="KW-1185">Reference proteome</keyword>
<keyword evidence="6" id="KW-1015">Disulfide bond</keyword>
<dbReference type="EMBL" id="QNUK01000041">
    <property type="protein sequence ID" value="KAF5905665.1"/>
    <property type="molecule type" value="Genomic_DNA"/>
</dbReference>
<feature type="chain" id="PRO_5035264248" evidence="8">
    <location>
        <begin position="17"/>
        <end position="193"/>
    </location>
</feature>
<comment type="similarity">
    <text evidence="2">Belongs to the FAM3 family.</text>
</comment>
<keyword evidence="5 7" id="KW-0430">Lectin</keyword>
<evidence type="ECO:0000256" key="7">
    <source>
        <dbReference type="PROSITE-ProRule" id="PRU01375"/>
    </source>
</evidence>
<feature type="non-terminal residue" evidence="10">
    <location>
        <position position="193"/>
    </location>
</feature>
<evidence type="ECO:0000259" key="9">
    <source>
        <dbReference type="Pfam" id="PF15711"/>
    </source>
</evidence>
<feature type="domain" description="ILEI/PANDER" evidence="9">
    <location>
        <begin position="101"/>
        <end position="184"/>
    </location>
</feature>
<keyword evidence="3" id="KW-0964">Secreted</keyword>
<evidence type="ECO:0000256" key="3">
    <source>
        <dbReference type="ARBA" id="ARBA00022525"/>
    </source>
</evidence>
<comment type="caution">
    <text evidence="10">The sequence shown here is derived from an EMBL/GenBank/DDBJ whole genome shotgun (WGS) entry which is preliminary data.</text>
</comment>
<dbReference type="Pfam" id="PF15711">
    <property type="entry name" value="ILEI"/>
    <property type="match status" value="1"/>
</dbReference>
<evidence type="ECO:0000256" key="4">
    <source>
        <dbReference type="ARBA" id="ARBA00022729"/>
    </source>
</evidence>
<evidence type="ECO:0000256" key="2">
    <source>
        <dbReference type="ARBA" id="ARBA00010905"/>
    </source>
</evidence>
<evidence type="ECO:0000313" key="10">
    <source>
        <dbReference type="EMBL" id="KAF5905665.1"/>
    </source>
</evidence>
<evidence type="ECO:0000256" key="1">
    <source>
        <dbReference type="ARBA" id="ARBA00004613"/>
    </source>
</evidence>
<accession>A0A8J4U4A3</accession>
<name>A0A8J4U4A3_CLAMG</name>
<evidence type="ECO:0000256" key="8">
    <source>
        <dbReference type="SAM" id="SignalP"/>
    </source>
</evidence>
<evidence type="ECO:0000256" key="5">
    <source>
        <dbReference type="ARBA" id="ARBA00022734"/>
    </source>
</evidence>
<dbReference type="AlphaFoldDB" id="A0A8J4U4A3"/>
<dbReference type="GO" id="GO:0005576">
    <property type="term" value="C:extracellular region"/>
    <property type="evidence" value="ECO:0007669"/>
    <property type="project" value="UniProtKB-SubCell"/>
</dbReference>
<protein>
    <submittedName>
        <fullName evidence="10">Protein FAM3C-like</fullName>
    </submittedName>
</protein>
<dbReference type="GO" id="GO:0030246">
    <property type="term" value="F:carbohydrate binding"/>
    <property type="evidence" value="ECO:0007669"/>
    <property type="project" value="UniProtKB-UniRule"/>
</dbReference>
<dbReference type="InterPro" id="IPR039477">
    <property type="entry name" value="ILEI/PANDER_dom"/>
</dbReference>
<dbReference type="Proteomes" id="UP000727407">
    <property type="component" value="Unassembled WGS sequence"/>
</dbReference>
<sequence length="193" mass="21310">LSFAVMFVVITVLIWGSLLKRKSLQEHAKYVLGRESSGSDCFSPGLFELKPGYPGCCPHKICPADHFPFFLRSGAANMVGPKICFNNNIILSGGQNNIGWGVNIVIVDGETGMILRSDFFKVQSKGLHDFLKKVQKGNIVLVASYEDPTVQLTDEVRKLFAEMGSSMVSSVKYRDNWVFAGAVGLKKRSPFEK</sequence>
<feature type="non-terminal residue" evidence="10">
    <location>
        <position position="1"/>
    </location>
</feature>
<gene>
    <name evidence="10" type="primary">fam3d</name>
    <name evidence="10" type="ORF">DAT39_004594</name>
</gene>
<organism evidence="10 11">
    <name type="scientific">Clarias magur</name>
    <name type="common">Asian catfish</name>
    <name type="synonym">Macropteronotus magur</name>
    <dbReference type="NCBI Taxonomy" id="1594786"/>
    <lineage>
        <taxon>Eukaryota</taxon>
        <taxon>Metazoa</taxon>
        <taxon>Chordata</taxon>
        <taxon>Craniata</taxon>
        <taxon>Vertebrata</taxon>
        <taxon>Euteleostomi</taxon>
        <taxon>Actinopterygii</taxon>
        <taxon>Neopterygii</taxon>
        <taxon>Teleostei</taxon>
        <taxon>Ostariophysi</taxon>
        <taxon>Siluriformes</taxon>
        <taxon>Clariidae</taxon>
        <taxon>Clarias</taxon>
    </lineage>
</organism>
<dbReference type="OrthoDB" id="440755at2759"/>
<evidence type="ECO:0000256" key="6">
    <source>
        <dbReference type="ARBA" id="ARBA00023157"/>
    </source>
</evidence>
<evidence type="ECO:0000313" key="11">
    <source>
        <dbReference type="Proteomes" id="UP000727407"/>
    </source>
</evidence>
<dbReference type="InterPro" id="IPR039220">
    <property type="entry name" value="FAM3"/>
</dbReference>
<reference evidence="10" key="1">
    <citation type="submission" date="2020-07" db="EMBL/GenBank/DDBJ databases">
        <title>Clarias magur genome sequencing, assembly and annotation.</title>
        <authorList>
            <person name="Kushwaha B."/>
            <person name="Kumar R."/>
            <person name="Das P."/>
            <person name="Joshi C.G."/>
            <person name="Kumar D."/>
            <person name="Nagpure N.S."/>
            <person name="Pandey M."/>
            <person name="Agarwal S."/>
            <person name="Srivastava S."/>
            <person name="Singh M."/>
            <person name="Sahoo L."/>
            <person name="Jayasankar P."/>
            <person name="Meher P.K."/>
            <person name="Koringa P.G."/>
            <person name="Iquebal M.A."/>
            <person name="Das S.P."/>
            <person name="Bit A."/>
            <person name="Patnaik S."/>
            <person name="Patel N."/>
            <person name="Shah T.M."/>
            <person name="Hinsu A."/>
            <person name="Jena J.K."/>
        </authorList>
    </citation>
    <scope>NUCLEOTIDE SEQUENCE</scope>
    <source>
        <strain evidence="10">CIFAMagur01</strain>
        <tissue evidence="10">Testis</tissue>
    </source>
</reference>
<dbReference type="PROSITE" id="PS52031">
    <property type="entry name" value="GG_LECTIN"/>
    <property type="match status" value="1"/>
</dbReference>
<comment type="subcellular location">
    <subcellularLocation>
        <location evidence="1">Secreted</location>
    </subcellularLocation>
</comment>
<feature type="signal peptide" evidence="8">
    <location>
        <begin position="1"/>
        <end position="16"/>
    </location>
</feature>
<dbReference type="PANTHER" id="PTHR14592">
    <property type="entry name" value="UNCHARACTERIZED FAM3"/>
    <property type="match status" value="1"/>
</dbReference>